<comment type="similarity">
    <text evidence="1">Belongs to the LysR transcriptional regulatory family.</text>
</comment>
<dbReference type="Pfam" id="PF00126">
    <property type="entry name" value="HTH_1"/>
    <property type="match status" value="1"/>
</dbReference>
<dbReference type="GO" id="GO:0000976">
    <property type="term" value="F:transcription cis-regulatory region binding"/>
    <property type="evidence" value="ECO:0007669"/>
    <property type="project" value="TreeGrafter"/>
</dbReference>
<dbReference type="AlphaFoldDB" id="A0A0R2HEQ7"/>
<evidence type="ECO:0000256" key="3">
    <source>
        <dbReference type="ARBA" id="ARBA00023125"/>
    </source>
</evidence>
<evidence type="ECO:0000313" key="6">
    <source>
        <dbReference type="EMBL" id="KRN50987.1"/>
    </source>
</evidence>
<evidence type="ECO:0000313" key="7">
    <source>
        <dbReference type="Proteomes" id="UP000051841"/>
    </source>
</evidence>
<dbReference type="EMBL" id="JQBL01000004">
    <property type="protein sequence ID" value="KRN50987.1"/>
    <property type="molecule type" value="Genomic_DNA"/>
</dbReference>
<feature type="domain" description="HTH lysR-type" evidence="5">
    <location>
        <begin position="4"/>
        <end position="61"/>
    </location>
</feature>
<dbReference type="PROSITE" id="PS50931">
    <property type="entry name" value="HTH_LYSR"/>
    <property type="match status" value="1"/>
</dbReference>
<dbReference type="SUPFAM" id="SSF53850">
    <property type="entry name" value="Periplasmic binding protein-like II"/>
    <property type="match status" value="1"/>
</dbReference>
<dbReference type="InterPro" id="IPR036388">
    <property type="entry name" value="WH-like_DNA-bd_sf"/>
</dbReference>
<dbReference type="Pfam" id="PF03466">
    <property type="entry name" value="LysR_substrate"/>
    <property type="match status" value="1"/>
</dbReference>
<keyword evidence="4" id="KW-0804">Transcription</keyword>
<dbReference type="Gene3D" id="3.40.190.290">
    <property type="match status" value="1"/>
</dbReference>
<dbReference type="GO" id="GO:0003700">
    <property type="term" value="F:DNA-binding transcription factor activity"/>
    <property type="evidence" value="ECO:0007669"/>
    <property type="project" value="InterPro"/>
</dbReference>
<dbReference type="RefSeq" id="WP_031588430.1">
    <property type="nucleotide sequence ID" value="NZ_JNKN01000001.1"/>
</dbReference>
<dbReference type="PANTHER" id="PTHR30126:SF64">
    <property type="entry name" value="HTH-TYPE TRANSCRIPTIONAL REGULATOR CITR"/>
    <property type="match status" value="1"/>
</dbReference>
<name>A0A0R2HEQ7_9FIRM</name>
<dbReference type="InterPro" id="IPR000847">
    <property type="entry name" value="LysR_HTH_N"/>
</dbReference>
<comment type="caution">
    <text evidence="6">The sequence shown here is derived from an EMBL/GenBank/DDBJ whole genome shotgun (WGS) entry which is preliminary data.</text>
</comment>
<dbReference type="Proteomes" id="UP000051841">
    <property type="component" value="Unassembled WGS sequence"/>
</dbReference>
<dbReference type="Gene3D" id="1.10.10.10">
    <property type="entry name" value="Winged helix-like DNA-binding domain superfamily/Winged helix DNA-binding domain"/>
    <property type="match status" value="1"/>
</dbReference>
<evidence type="ECO:0000256" key="2">
    <source>
        <dbReference type="ARBA" id="ARBA00023015"/>
    </source>
</evidence>
<evidence type="ECO:0000259" key="5">
    <source>
        <dbReference type="PROSITE" id="PS50931"/>
    </source>
</evidence>
<sequence length="290" mass="32439">MSNIKLEQYKIFKEAAFTLSFSQAARNLYITQSAVSQTITLLEKELDTSLFIRHRKGVTLTKEGEMLYHKISQALSLITNAENELSNYKQLTSGELTIGAGDSLCEHYLIPYLVSFREHYPQVHIKVINGTTSETIKLLKSGTIDLAFVNMPLNDPSIQVKSCYQVHDIFVSGTKDLHTYSYEEIAKENLILLETLSNSRNFVDNYFSKHGILLKPAMELGAYSLLLKFAQNKLGISCVIKEFSTEALKNEQVYALDVQPPLPARSIGYASLKTAALSAAALKFIALIEE</sequence>
<reference evidence="6 7" key="1">
    <citation type="journal article" date="2015" name="Genome Announc.">
        <title>Expanding the biotechnology potential of lactobacilli through comparative genomics of 213 strains and associated genera.</title>
        <authorList>
            <person name="Sun Z."/>
            <person name="Harris H.M."/>
            <person name="McCann A."/>
            <person name="Guo C."/>
            <person name="Argimon S."/>
            <person name="Zhang W."/>
            <person name="Yang X."/>
            <person name="Jeffery I.B."/>
            <person name="Cooney J.C."/>
            <person name="Kagawa T.F."/>
            <person name="Liu W."/>
            <person name="Song Y."/>
            <person name="Salvetti E."/>
            <person name="Wrobel A."/>
            <person name="Rasinkangas P."/>
            <person name="Parkhill J."/>
            <person name="Rea M.C."/>
            <person name="O'Sullivan O."/>
            <person name="Ritari J."/>
            <person name="Douillard F.P."/>
            <person name="Paul Ross R."/>
            <person name="Yang R."/>
            <person name="Briner A.E."/>
            <person name="Felis G.E."/>
            <person name="de Vos W.M."/>
            <person name="Barrangou R."/>
            <person name="Klaenhammer T.R."/>
            <person name="Caufield P.W."/>
            <person name="Cui Y."/>
            <person name="Zhang H."/>
            <person name="O'Toole P.W."/>
        </authorList>
    </citation>
    <scope>NUCLEOTIDE SEQUENCE [LARGE SCALE GENOMIC DNA]</scope>
    <source>
        <strain evidence="6 7">DSM 20405</strain>
    </source>
</reference>
<evidence type="ECO:0000256" key="4">
    <source>
        <dbReference type="ARBA" id="ARBA00023163"/>
    </source>
</evidence>
<keyword evidence="2" id="KW-0805">Transcription regulation</keyword>
<gene>
    <name evidence="6" type="ORF">IV49_GL001481</name>
</gene>
<dbReference type="InterPro" id="IPR005119">
    <property type="entry name" value="LysR_subst-bd"/>
</dbReference>
<keyword evidence="7" id="KW-1185">Reference proteome</keyword>
<organism evidence="6 7">
    <name type="scientific">Kandleria vitulina DSM 20405</name>
    <dbReference type="NCBI Taxonomy" id="1410657"/>
    <lineage>
        <taxon>Bacteria</taxon>
        <taxon>Bacillati</taxon>
        <taxon>Bacillota</taxon>
        <taxon>Erysipelotrichia</taxon>
        <taxon>Erysipelotrichales</taxon>
        <taxon>Coprobacillaceae</taxon>
        <taxon>Kandleria</taxon>
    </lineage>
</organism>
<keyword evidence="3" id="KW-0238">DNA-binding</keyword>
<proteinExistence type="inferred from homology"/>
<dbReference type="CDD" id="cd05466">
    <property type="entry name" value="PBP2_LTTR_substrate"/>
    <property type="match status" value="1"/>
</dbReference>
<dbReference type="InterPro" id="IPR036390">
    <property type="entry name" value="WH_DNA-bd_sf"/>
</dbReference>
<dbReference type="PANTHER" id="PTHR30126">
    <property type="entry name" value="HTH-TYPE TRANSCRIPTIONAL REGULATOR"/>
    <property type="match status" value="1"/>
</dbReference>
<dbReference type="FunFam" id="1.10.10.10:FF:000001">
    <property type="entry name" value="LysR family transcriptional regulator"/>
    <property type="match status" value="1"/>
</dbReference>
<accession>A0A0R2HEQ7</accession>
<protein>
    <recommendedName>
        <fullName evidence="5">HTH lysR-type domain-containing protein</fullName>
    </recommendedName>
</protein>
<dbReference type="PATRIC" id="fig|1410657.5.peg.1529"/>
<evidence type="ECO:0000256" key="1">
    <source>
        <dbReference type="ARBA" id="ARBA00009437"/>
    </source>
</evidence>
<dbReference type="SUPFAM" id="SSF46785">
    <property type="entry name" value="Winged helix' DNA-binding domain"/>
    <property type="match status" value="1"/>
</dbReference>
<dbReference type="PRINTS" id="PR00039">
    <property type="entry name" value="HTHLYSR"/>
</dbReference>